<dbReference type="AlphaFoldDB" id="A0A8H9G1J7"/>
<accession>A0A8H9G1J7</accession>
<dbReference type="EMBL" id="BMKM01000008">
    <property type="protein sequence ID" value="GGE28192.1"/>
    <property type="molecule type" value="Genomic_DNA"/>
</dbReference>
<dbReference type="RefSeq" id="WP_182498272.1">
    <property type="nucleotide sequence ID" value="NZ_BMKM01000008.1"/>
</dbReference>
<organism evidence="1 2">
    <name type="scientific">Sphingobacterium cellulitidis</name>
    <dbReference type="NCBI Taxonomy" id="1768011"/>
    <lineage>
        <taxon>Bacteria</taxon>
        <taxon>Pseudomonadati</taxon>
        <taxon>Bacteroidota</taxon>
        <taxon>Sphingobacteriia</taxon>
        <taxon>Sphingobacteriales</taxon>
        <taxon>Sphingobacteriaceae</taxon>
        <taxon>Sphingobacterium</taxon>
    </lineage>
</organism>
<sequence length="182" mass="21849">MHTPLCELKIKIMIRITSWQELPFSKYIEIIKIKTNDDLEKTIQIVSILNEIQIEKVRKMKAKEFITYTSDLAFFENKPDFSIADKTLWNIKNIEEITMDNFISYEDSKTEEDSIPFILSFMSDKTEEEILKMSTLDVLNGFFLLQQYLVKYINHLPFLFLKETNKQKMKNLQKKLQFWRKN</sequence>
<comment type="caution">
    <text evidence="1">The sequence shown here is derived from an EMBL/GenBank/DDBJ whole genome shotgun (WGS) entry which is preliminary data.</text>
</comment>
<evidence type="ECO:0000313" key="2">
    <source>
        <dbReference type="Proteomes" id="UP000614460"/>
    </source>
</evidence>
<evidence type="ECO:0000313" key="1">
    <source>
        <dbReference type="EMBL" id="GGE28192.1"/>
    </source>
</evidence>
<dbReference type="Proteomes" id="UP000614460">
    <property type="component" value="Unassembled WGS sequence"/>
</dbReference>
<reference evidence="1" key="2">
    <citation type="submission" date="2020-09" db="EMBL/GenBank/DDBJ databases">
        <authorList>
            <person name="Sun Q."/>
            <person name="Zhou Y."/>
        </authorList>
    </citation>
    <scope>NUCLEOTIDE SEQUENCE</scope>
    <source>
        <strain evidence="1">CGMCC 1.15966</strain>
    </source>
</reference>
<proteinExistence type="predicted"/>
<gene>
    <name evidence="1" type="ORF">GCM10011516_27300</name>
</gene>
<reference evidence="1" key="1">
    <citation type="journal article" date="2014" name="Int. J. Syst. Evol. Microbiol.">
        <title>Complete genome sequence of Corynebacterium casei LMG S-19264T (=DSM 44701T), isolated from a smear-ripened cheese.</title>
        <authorList>
            <consortium name="US DOE Joint Genome Institute (JGI-PGF)"/>
            <person name="Walter F."/>
            <person name="Albersmeier A."/>
            <person name="Kalinowski J."/>
            <person name="Ruckert C."/>
        </authorList>
    </citation>
    <scope>NUCLEOTIDE SEQUENCE</scope>
    <source>
        <strain evidence="1">CGMCC 1.15966</strain>
    </source>
</reference>
<keyword evidence="2" id="KW-1185">Reference proteome</keyword>
<name>A0A8H9G1J7_9SPHI</name>
<protein>
    <submittedName>
        <fullName evidence="1">Uncharacterized protein</fullName>
    </submittedName>
</protein>